<reference evidence="1" key="1">
    <citation type="submission" date="2024-05" db="EMBL/GenBank/DDBJ databases">
        <title>Isolation and characterization of the novel Burkholderia jumbo bacteriophage Surprise13.</title>
        <authorList>
            <person name="Supina B.S.I."/>
            <person name="Dennis J."/>
        </authorList>
    </citation>
    <scope>NUCLEOTIDE SEQUENCE</scope>
</reference>
<gene>
    <name evidence="1" type="ORF">SURPRISE13_009</name>
</gene>
<accession>A0AAU7PFV1</accession>
<proteinExistence type="predicted"/>
<dbReference type="EMBL" id="PP856017">
    <property type="protein sequence ID" value="XBS47702.1"/>
    <property type="molecule type" value="Genomic_DNA"/>
</dbReference>
<name>A0AAU7PFV1_9VIRU</name>
<evidence type="ECO:0000313" key="1">
    <source>
        <dbReference type="EMBL" id="XBS47702.1"/>
    </source>
</evidence>
<protein>
    <submittedName>
        <fullName evidence="1">Uncharacterized protein</fullName>
    </submittedName>
</protein>
<sequence>MRLFDDDPVYPKPPYDGGRYKLGLHRPINWYVKRATEKGKTYSSCHIKEIIPLIVEKVFDPEMDQSQLHEELDLALNLDCMINGEADFVKQELENLVLAEVLAFFPDIAAELPEDMYWVTERLELIINVPERYEEQRGYFF</sequence>
<organism evidence="1">
    <name type="scientific">Burkholderia phage vB_BgluM-SURPRISE13</name>
    <dbReference type="NCBI Taxonomy" id="3159457"/>
    <lineage>
        <taxon>Viruses</taxon>
    </lineage>
</organism>